<proteinExistence type="predicted"/>
<gene>
    <name evidence="1" type="ORF">WKI47_07895</name>
</gene>
<accession>A0ACC6PA57</accession>
<keyword evidence="2" id="KW-1185">Reference proteome</keyword>
<comment type="caution">
    <text evidence="1">The sequence shown here is derived from an EMBL/GenBank/DDBJ whole genome shotgun (WGS) entry which is preliminary data.</text>
</comment>
<reference evidence="1" key="1">
    <citation type="submission" date="2024-03" db="EMBL/GenBank/DDBJ databases">
        <title>Whole genome sequecning of epiphytes from Marcgravia umbellata leaves.</title>
        <authorList>
            <person name="Kumar G."/>
            <person name="Savka M.A."/>
        </authorList>
    </citation>
    <scope>NUCLEOTIDE SEQUENCE</scope>
    <source>
        <strain evidence="1">RIT_BL5</strain>
    </source>
</reference>
<protein>
    <submittedName>
        <fullName evidence="1">ABC transporter permease</fullName>
    </submittedName>
</protein>
<evidence type="ECO:0000313" key="1">
    <source>
        <dbReference type="EMBL" id="MEJ8303823.1"/>
    </source>
</evidence>
<organism evidence="1 2">
    <name type="scientific">Saccharibacillus sacchari</name>
    <dbReference type="NCBI Taxonomy" id="456493"/>
    <lineage>
        <taxon>Bacteria</taxon>
        <taxon>Bacillati</taxon>
        <taxon>Bacillota</taxon>
        <taxon>Bacilli</taxon>
        <taxon>Bacillales</taxon>
        <taxon>Paenibacillaceae</taxon>
        <taxon>Saccharibacillus</taxon>
    </lineage>
</organism>
<name>A0ACC6PA57_9BACL</name>
<sequence>MTGPQHDGGSGTGKDPKPLQGNGTSASASKQSAGRTANSENGRPTASGLPWAPGTIAPMTAEGMMAMRGKRRSIFLGRILPYLPYIIQSGLAVSVLLLLILFSAWYTSILQNMPPGLPIQWILSILIFPLAAWSSFRTYLQSADTVFLLPLETQMKAYFAPAWRAGVIGKLLLIWVVLLVAWPIYIRVLPDDHANLWASLLLLLGLKLLFAYGAWQEHRMVSSRQADVYRLLRWVLAAASVFAWFWLPLFWSVIAIVVMAALYALVLHFPPKHRVPWERLIAVEKAQAGRAMRMLGWFVDVPTQDPRVYRRRLLSGVGRSIPWKPEEAYRFLLTRSFIRGDMLGMAARLAVVGFVLLLLARESWLGVALLLLFTFMIGMQLNGLRRTHVDSLWLGLYPIPEDSRVRAGLHLMIRVLLIASAFMWLPFLLTLPSDPLLAVGALVAAWVLGFLLHNSAGRKWRKLEGEDD</sequence>
<evidence type="ECO:0000313" key="2">
    <source>
        <dbReference type="Proteomes" id="UP001380953"/>
    </source>
</evidence>
<dbReference type="Proteomes" id="UP001380953">
    <property type="component" value="Unassembled WGS sequence"/>
</dbReference>
<dbReference type="EMBL" id="JBBKAR010000026">
    <property type="protein sequence ID" value="MEJ8303823.1"/>
    <property type="molecule type" value="Genomic_DNA"/>
</dbReference>